<evidence type="ECO:0000256" key="4">
    <source>
        <dbReference type="ARBA" id="ARBA00022825"/>
    </source>
</evidence>
<keyword evidence="2 6" id="KW-0645">Protease</keyword>
<feature type="domain" description="Peptidase S8/S53" evidence="10">
    <location>
        <begin position="216"/>
        <end position="478"/>
    </location>
</feature>
<feature type="active site" description="Charge relay system" evidence="5 6">
    <location>
        <position position="433"/>
    </location>
</feature>
<dbReference type="GO" id="GO:0005975">
    <property type="term" value="P:carbohydrate metabolic process"/>
    <property type="evidence" value="ECO:0007669"/>
    <property type="project" value="UniProtKB-ARBA"/>
</dbReference>
<evidence type="ECO:0000313" key="11">
    <source>
        <dbReference type="EMBL" id="MBG6087031.1"/>
    </source>
</evidence>
<proteinExistence type="inferred from homology"/>
<dbReference type="InterPro" id="IPR023827">
    <property type="entry name" value="Peptidase_S8_Asp-AS"/>
</dbReference>
<feature type="region of interest" description="Disordered" evidence="8">
    <location>
        <begin position="22"/>
        <end position="43"/>
    </location>
</feature>
<feature type="signal peptide" evidence="9">
    <location>
        <begin position="1"/>
        <end position="24"/>
    </location>
</feature>
<dbReference type="PRINTS" id="PR00723">
    <property type="entry name" value="SUBTILISIN"/>
</dbReference>
<dbReference type="PROSITE" id="PS00138">
    <property type="entry name" value="SUBTILASE_SER"/>
    <property type="match status" value="1"/>
</dbReference>
<dbReference type="SUPFAM" id="SSF52743">
    <property type="entry name" value="Subtilisin-like"/>
    <property type="match status" value="1"/>
</dbReference>
<evidence type="ECO:0000259" key="10">
    <source>
        <dbReference type="Pfam" id="PF00082"/>
    </source>
</evidence>
<keyword evidence="4 6" id="KW-0720">Serine protease</keyword>
<reference evidence="11" key="1">
    <citation type="submission" date="2020-11" db="EMBL/GenBank/DDBJ databases">
        <title>Sequencing the genomes of 1000 actinobacteria strains.</title>
        <authorList>
            <person name="Klenk H.-P."/>
        </authorList>
    </citation>
    <scope>NUCLEOTIDE SEQUENCE</scope>
    <source>
        <strain evidence="11">DSM 43175</strain>
    </source>
</reference>
<dbReference type="InterPro" id="IPR015500">
    <property type="entry name" value="Peptidase_S8_subtilisin-rel"/>
</dbReference>
<keyword evidence="3 6" id="KW-0378">Hydrolase</keyword>
<evidence type="ECO:0000256" key="6">
    <source>
        <dbReference type="PROSITE-ProRule" id="PRU01240"/>
    </source>
</evidence>
<evidence type="ECO:0000256" key="9">
    <source>
        <dbReference type="SAM" id="SignalP"/>
    </source>
</evidence>
<dbReference type="RefSeq" id="WP_197009954.1">
    <property type="nucleotide sequence ID" value="NZ_BAABES010000007.1"/>
</dbReference>
<evidence type="ECO:0000256" key="7">
    <source>
        <dbReference type="RuleBase" id="RU003355"/>
    </source>
</evidence>
<feature type="active site" description="Charge relay system" evidence="5 6">
    <location>
        <position position="225"/>
    </location>
</feature>
<name>A0A931DGB0_9ACTN</name>
<evidence type="ECO:0000256" key="8">
    <source>
        <dbReference type="SAM" id="MobiDB-lite"/>
    </source>
</evidence>
<dbReference type="Proteomes" id="UP000614047">
    <property type="component" value="Unassembled WGS sequence"/>
</dbReference>
<gene>
    <name evidence="11" type="ORF">IW256_001144</name>
</gene>
<dbReference type="Gene3D" id="2.60.40.10">
    <property type="entry name" value="Immunoglobulins"/>
    <property type="match status" value="1"/>
</dbReference>
<comment type="caution">
    <text evidence="11">The sequence shown here is derived from an EMBL/GenBank/DDBJ whole genome shotgun (WGS) entry which is preliminary data.</text>
</comment>
<sequence>MRRRTAVPIAVAVAVVSLGPAVPAASGAPNPPAKPLAGGEPGRRTVTLVTGDRVHLRTERGGPQSVQVEPGAGRKGVSFVRRARGNELSIVPSDAAPLVMSGRLDPALFNVTRMVRDGYDDARRGDLPLIVAGMAGTGLPELGGARVARGLPALNGAALTQRKDRAGAFWTSLTSGRSTFPRGVKRVWLDARVRATLDESVPRIGAPAAWQAGHTGKGVTVGVLDTGIDAGHPDLAGSVAAARDFTGSATGTKDGHGHGTHVASIITGDGVADGKYRGVAPDARLVVGKVLDDTGQGSLSQVIAGMEWAAAQRPRVVNMSLGVDIPSDGSDPLSTAVDSLTAATGTLFVIAAGNAGGERTVSVPAVAESALTVGAVDGGDRLAEFSSSGPRYGDGAIKPDITAPGVGIAAARAEGTEMGEPVGDRYTRADGTSMAAPHVAGAAALLAERHAGWAPARLKAALMNTARPSADDSVYRQGAGRVDVGRAVAQRVWAEEGSLSFRLRGDTVAKGVTFRNESGSAVTLDLAVSAKGPDGGSADLFTVSPARVQIPAGGTASAMVTADPAANPAGAYSGGLTAKSADGAHELRLPVGAQREPALHRVKVSGIDRTGKPVGGRLESLPSVGVVDLRTGEYMPTYVSAGSIVAEVPSGRYEVTAAVNTVTADGTLKDSTLFSHPVLDVGRDMDITVDARRGRRAAVQLDSPTATQSGFDEIGVVETVADVPHDFYVGTYDPAVGLYAVGAPEVKDRPYDFYFMAQRVEPQGPRAYHLALFTRRRIPAEPRYRVQDAQLAVLDSRYHADRPFSGQRVTYVELPNHPLYAYGIGQFPVTAPGRRTELYSVAPGVTWRRYLETSYFSERAVNPPMKAGQKTVHAWSSAALGSSPQTARKSPTSRMQFGFEAFAPVSAEVQNVDPESGVVTARTALYRNGVLLGSADTDAVFVDTPPGRASYSLHATASRQAPWTGLGTRVDTRWTFPYTPEFTTMEQAPLVSLRTSGAFDETNRAPGGEPFRLDIRATENRDHDLTPPLPTMRTLTVEVSYDEGATWQPAKVTATAENRWQADVVHPERHDGHVSLRLRAGDGEGNSLDHTMIRAYGLR</sequence>
<dbReference type="PROSITE" id="PS00136">
    <property type="entry name" value="SUBTILASE_ASP"/>
    <property type="match status" value="1"/>
</dbReference>
<comment type="similarity">
    <text evidence="1 6 7">Belongs to the peptidase S8 family.</text>
</comment>
<keyword evidence="9" id="KW-0732">Signal</keyword>
<protein>
    <submittedName>
        <fullName evidence="11">Subtilisin family serine protease</fullName>
    </submittedName>
</protein>
<dbReference type="PANTHER" id="PTHR43806">
    <property type="entry name" value="PEPTIDASE S8"/>
    <property type="match status" value="1"/>
</dbReference>
<feature type="chain" id="PRO_5037252033" evidence="9">
    <location>
        <begin position="25"/>
        <end position="1099"/>
    </location>
</feature>
<dbReference type="GO" id="GO:0004252">
    <property type="term" value="F:serine-type endopeptidase activity"/>
    <property type="evidence" value="ECO:0007669"/>
    <property type="project" value="UniProtKB-UniRule"/>
</dbReference>
<dbReference type="InterPro" id="IPR023828">
    <property type="entry name" value="Peptidase_S8_Ser-AS"/>
</dbReference>
<feature type="active site" description="Charge relay system" evidence="5 6">
    <location>
        <position position="258"/>
    </location>
</feature>
<dbReference type="Gene3D" id="3.40.50.200">
    <property type="entry name" value="Peptidase S8/S53 domain"/>
    <property type="match status" value="1"/>
</dbReference>
<dbReference type="EMBL" id="JADOUA010000001">
    <property type="protein sequence ID" value="MBG6087031.1"/>
    <property type="molecule type" value="Genomic_DNA"/>
</dbReference>
<dbReference type="Pfam" id="PF00082">
    <property type="entry name" value="Peptidase_S8"/>
    <property type="match status" value="1"/>
</dbReference>
<dbReference type="GO" id="GO:0006508">
    <property type="term" value="P:proteolysis"/>
    <property type="evidence" value="ECO:0007669"/>
    <property type="project" value="UniProtKB-KW"/>
</dbReference>
<keyword evidence="12" id="KW-1185">Reference proteome</keyword>
<dbReference type="InterPro" id="IPR000209">
    <property type="entry name" value="Peptidase_S8/S53_dom"/>
</dbReference>
<accession>A0A931DGB0</accession>
<dbReference type="InterPro" id="IPR014756">
    <property type="entry name" value="Ig_E-set"/>
</dbReference>
<dbReference type="PANTHER" id="PTHR43806:SF65">
    <property type="entry name" value="SERINE PROTEASE APRX"/>
    <property type="match status" value="1"/>
</dbReference>
<dbReference type="InterPro" id="IPR022398">
    <property type="entry name" value="Peptidase_S8_His-AS"/>
</dbReference>
<dbReference type="Gene3D" id="2.60.40.650">
    <property type="match status" value="1"/>
</dbReference>
<dbReference type="InterPro" id="IPR013783">
    <property type="entry name" value="Ig-like_fold"/>
</dbReference>
<evidence type="ECO:0000256" key="5">
    <source>
        <dbReference type="PIRSR" id="PIRSR615500-1"/>
    </source>
</evidence>
<dbReference type="PROSITE" id="PS51892">
    <property type="entry name" value="SUBTILASE"/>
    <property type="match status" value="1"/>
</dbReference>
<dbReference type="InterPro" id="IPR036852">
    <property type="entry name" value="Peptidase_S8/S53_dom_sf"/>
</dbReference>
<dbReference type="PROSITE" id="PS00137">
    <property type="entry name" value="SUBTILASE_HIS"/>
    <property type="match status" value="1"/>
</dbReference>
<organism evidence="11 12">
    <name type="scientific">Actinomadura viridis</name>
    <dbReference type="NCBI Taxonomy" id="58110"/>
    <lineage>
        <taxon>Bacteria</taxon>
        <taxon>Bacillati</taxon>
        <taxon>Actinomycetota</taxon>
        <taxon>Actinomycetes</taxon>
        <taxon>Streptosporangiales</taxon>
        <taxon>Thermomonosporaceae</taxon>
        <taxon>Actinomadura</taxon>
    </lineage>
</organism>
<evidence type="ECO:0000313" key="12">
    <source>
        <dbReference type="Proteomes" id="UP000614047"/>
    </source>
</evidence>
<dbReference type="SUPFAM" id="SSF81296">
    <property type="entry name" value="E set domains"/>
    <property type="match status" value="1"/>
</dbReference>
<dbReference type="InterPro" id="IPR050131">
    <property type="entry name" value="Peptidase_S8_subtilisin-like"/>
</dbReference>
<evidence type="ECO:0000256" key="1">
    <source>
        <dbReference type="ARBA" id="ARBA00011073"/>
    </source>
</evidence>
<evidence type="ECO:0000256" key="3">
    <source>
        <dbReference type="ARBA" id="ARBA00022801"/>
    </source>
</evidence>
<dbReference type="AlphaFoldDB" id="A0A931DGB0"/>
<evidence type="ECO:0000256" key="2">
    <source>
        <dbReference type="ARBA" id="ARBA00022670"/>
    </source>
</evidence>